<feature type="domain" description="Putative zinc-finger" evidence="13">
    <location>
        <begin position="3"/>
        <end position="35"/>
    </location>
</feature>
<name>A0A8J3FES1_9ACTN</name>
<evidence type="ECO:0000259" key="12">
    <source>
        <dbReference type="Pfam" id="PF10099"/>
    </source>
</evidence>
<evidence type="ECO:0000256" key="8">
    <source>
        <dbReference type="ARBA" id="ARBA00023163"/>
    </source>
</evidence>
<dbReference type="GO" id="GO:0016989">
    <property type="term" value="F:sigma factor antagonist activity"/>
    <property type="evidence" value="ECO:0007669"/>
    <property type="project" value="TreeGrafter"/>
</dbReference>
<dbReference type="AlphaFoldDB" id="A0A8J3FES1"/>
<evidence type="ECO:0000256" key="4">
    <source>
        <dbReference type="ARBA" id="ARBA00022692"/>
    </source>
</evidence>
<evidence type="ECO:0000256" key="2">
    <source>
        <dbReference type="ARBA" id="ARBA00004236"/>
    </source>
</evidence>
<evidence type="ECO:0000259" key="13">
    <source>
        <dbReference type="Pfam" id="PF13490"/>
    </source>
</evidence>
<dbReference type="PANTHER" id="PTHR37461:SF1">
    <property type="entry name" value="ANTI-SIGMA-K FACTOR RSKA"/>
    <property type="match status" value="1"/>
</dbReference>
<keyword evidence="6" id="KW-0805">Transcription regulation</keyword>
<evidence type="ECO:0000256" key="7">
    <source>
        <dbReference type="ARBA" id="ARBA00023136"/>
    </source>
</evidence>
<evidence type="ECO:0000256" key="9">
    <source>
        <dbReference type="ARBA" id="ARBA00029829"/>
    </source>
</evidence>
<keyword evidence="7 11" id="KW-0472">Membrane</keyword>
<evidence type="ECO:0000313" key="14">
    <source>
        <dbReference type="EMBL" id="GGK09954.1"/>
    </source>
</evidence>
<evidence type="ECO:0000256" key="1">
    <source>
        <dbReference type="ARBA" id="ARBA00004167"/>
    </source>
</evidence>
<keyword evidence="3" id="KW-1003">Cell membrane</keyword>
<dbReference type="GO" id="GO:0006417">
    <property type="term" value="P:regulation of translation"/>
    <property type="evidence" value="ECO:0007669"/>
    <property type="project" value="TreeGrafter"/>
</dbReference>
<dbReference type="InterPro" id="IPR051474">
    <property type="entry name" value="Anti-sigma-K/W_factor"/>
</dbReference>
<dbReference type="InterPro" id="IPR027383">
    <property type="entry name" value="Znf_put"/>
</dbReference>
<evidence type="ECO:0000256" key="10">
    <source>
        <dbReference type="ARBA" id="ARBA00030803"/>
    </source>
</evidence>
<keyword evidence="15" id="KW-1185">Reference proteome</keyword>
<feature type="transmembrane region" description="Helical" evidence="11">
    <location>
        <begin position="94"/>
        <end position="115"/>
    </location>
</feature>
<gene>
    <name evidence="14" type="ORF">GCM10010123_44830</name>
</gene>
<accession>A0A8J3FES1</accession>
<dbReference type="Pfam" id="PF10099">
    <property type="entry name" value="RskA_C"/>
    <property type="match status" value="1"/>
</dbReference>
<dbReference type="GO" id="GO:0005886">
    <property type="term" value="C:plasma membrane"/>
    <property type="evidence" value="ECO:0007669"/>
    <property type="project" value="UniProtKB-SubCell"/>
</dbReference>
<dbReference type="RefSeq" id="WP_229784351.1">
    <property type="nucleotide sequence ID" value="NZ_BMQB01000014.1"/>
</dbReference>
<dbReference type="InterPro" id="IPR018764">
    <property type="entry name" value="RskA_C"/>
</dbReference>
<dbReference type="Pfam" id="PF13490">
    <property type="entry name" value="zf-HC2"/>
    <property type="match status" value="1"/>
</dbReference>
<keyword evidence="5 11" id="KW-1133">Transmembrane helix</keyword>
<feature type="domain" description="Anti-sigma K factor RskA C-terminal" evidence="12">
    <location>
        <begin position="95"/>
        <end position="237"/>
    </location>
</feature>
<evidence type="ECO:0000256" key="3">
    <source>
        <dbReference type="ARBA" id="ARBA00022475"/>
    </source>
</evidence>
<dbReference type="PANTHER" id="PTHR37461">
    <property type="entry name" value="ANTI-SIGMA-K FACTOR RSKA"/>
    <property type="match status" value="1"/>
</dbReference>
<sequence>MTDIHTLAGAYALDALDEPERAAFERHLRECPACATEVAELAEAATALAEPTWSVPPPGLRQRVLAAAATTRQEPPAVAARAGRRGAAARWQRFAAAAAAVGVCAAGAGLATYAWQRGELRDERAAAADARATADGVRAVLAAADARIRTGALVGGGRVTIVASAQRDRSVVVLDAPPAGERRVYQYWWITGAAPASAAVLGEGEHASTRLLPGARGVDVLGVTVEPAGGSATPTLPVRAGIPLT</sequence>
<evidence type="ECO:0000256" key="6">
    <source>
        <dbReference type="ARBA" id="ARBA00023015"/>
    </source>
</evidence>
<comment type="caution">
    <text evidence="14">The sequence shown here is derived from an EMBL/GenBank/DDBJ whole genome shotgun (WGS) entry which is preliminary data.</text>
</comment>
<keyword evidence="4 11" id="KW-0812">Transmembrane</keyword>
<organism evidence="14 15">
    <name type="scientific">Pilimelia anulata</name>
    <dbReference type="NCBI Taxonomy" id="53371"/>
    <lineage>
        <taxon>Bacteria</taxon>
        <taxon>Bacillati</taxon>
        <taxon>Actinomycetota</taxon>
        <taxon>Actinomycetes</taxon>
        <taxon>Micromonosporales</taxon>
        <taxon>Micromonosporaceae</taxon>
        <taxon>Pilimelia</taxon>
    </lineage>
</organism>
<comment type="subcellular location">
    <subcellularLocation>
        <location evidence="2">Cell membrane</location>
    </subcellularLocation>
    <subcellularLocation>
        <location evidence="1">Membrane</location>
        <topology evidence="1">Single-pass membrane protein</topology>
    </subcellularLocation>
</comment>
<reference evidence="14" key="1">
    <citation type="journal article" date="2014" name="Int. J. Syst. Evol. Microbiol.">
        <title>Complete genome sequence of Corynebacterium casei LMG S-19264T (=DSM 44701T), isolated from a smear-ripened cheese.</title>
        <authorList>
            <consortium name="US DOE Joint Genome Institute (JGI-PGF)"/>
            <person name="Walter F."/>
            <person name="Albersmeier A."/>
            <person name="Kalinowski J."/>
            <person name="Ruckert C."/>
        </authorList>
    </citation>
    <scope>NUCLEOTIDE SEQUENCE</scope>
    <source>
        <strain evidence="14">JCM 3090</strain>
    </source>
</reference>
<evidence type="ECO:0000313" key="15">
    <source>
        <dbReference type="Proteomes" id="UP000649739"/>
    </source>
</evidence>
<proteinExistence type="predicted"/>
<dbReference type="Proteomes" id="UP000649739">
    <property type="component" value="Unassembled WGS sequence"/>
</dbReference>
<protein>
    <recommendedName>
        <fullName evidence="10">Regulator of SigK</fullName>
    </recommendedName>
    <alternativeName>
        <fullName evidence="9">Sigma-K anti-sigma factor RskA</fullName>
    </alternativeName>
</protein>
<dbReference type="Gene3D" id="1.10.10.1320">
    <property type="entry name" value="Anti-sigma factor, zinc-finger domain"/>
    <property type="match status" value="1"/>
</dbReference>
<evidence type="ECO:0000256" key="5">
    <source>
        <dbReference type="ARBA" id="ARBA00022989"/>
    </source>
</evidence>
<evidence type="ECO:0000256" key="11">
    <source>
        <dbReference type="SAM" id="Phobius"/>
    </source>
</evidence>
<keyword evidence="8" id="KW-0804">Transcription</keyword>
<dbReference type="EMBL" id="BMQB01000014">
    <property type="protein sequence ID" value="GGK09954.1"/>
    <property type="molecule type" value="Genomic_DNA"/>
</dbReference>
<reference evidence="14" key="2">
    <citation type="submission" date="2020-09" db="EMBL/GenBank/DDBJ databases">
        <authorList>
            <person name="Sun Q."/>
            <person name="Ohkuma M."/>
        </authorList>
    </citation>
    <scope>NUCLEOTIDE SEQUENCE</scope>
    <source>
        <strain evidence="14">JCM 3090</strain>
    </source>
</reference>
<dbReference type="InterPro" id="IPR041916">
    <property type="entry name" value="Anti_sigma_zinc_sf"/>
</dbReference>